<name>A0A9X3RBI1_9BACI</name>
<proteinExistence type="predicted"/>
<evidence type="ECO:0000313" key="2">
    <source>
        <dbReference type="Proteomes" id="UP001152172"/>
    </source>
</evidence>
<dbReference type="AlphaFoldDB" id="A0A9X3RBI1"/>
<sequence length="61" mass="7272">MMLMNKSLNYQTKMVIQHGWIFKRKDGSGLFFDKQGKILIVTTQKWTTDYTLVKIPSHFNY</sequence>
<dbReference type="EMBL" id="JAMKBI010000018">
    <property type="protein sequence ID" value="MCZ8535246.1"/>
    <property type="molecule type" value="Genomic_DNA"/>
</dbReference>
<comment type="caution">
    <text evidence="1">The sequence shown here is derived from an EMBL/GenBank/DDBJ whole genome shotgun (WGS) entry which is preliminary data.</text>
</comment>
<gene>
    <name evidence="1" type="ORF">M9R61_18235</name>
</gene>
<dbReference type="Proteomes" id="UP001152172">
    <property type="component" value="Unassembled WGS sequence"/>
</dbReference>
<protein>
    <submittedName>
        <fullName evidence="1">Uncharacterized protein</fullName>
    </submittedName>
</protein>
<evidence type="ECO:0000313" key="1">
    <source>
        <dbReference type="EMBL" id="MCZ8535246.1"/>
    </source>
</evidence>
<dbReference type="RefSeq" id="WP_269923242.1">
    <property type="nucleotide sequence ID" value="NZ_JAMKBI010000018.1"/>
</dbReference>
<organism evidence="1 2">
    <name type="scientific">Psychrobacillus psychrodurans</name>
    <dbReference type="NCBI Taxonomy" id="126157"/>
    <lineage>
        <taxon>Bacteria</taxon>
        <taxon>Bacillati</taxon>
        <taxon>Bacillota</taxon>
        <taxon>Bacilli</taxon>
        <taxon>Bacillales</taxon>
        <taxon>Bacillaceae</taxon>
        <taxon>Psychrobacillus</taxon>
    </lineage>
</organism>
<reference evidence="1" key="1">
    <citation type="submission" date="2022-05" db="EMBL/GenBank/DDBJ databases">
        <authorList>
            <person name="Colautti A."/>
            <person name="Iacumin L."/>
        </authorList>
    </citation>
    <scope>NUCLEOTIDE SEQUENCE</scope>
    <source>
        <strain evidence="1">DSM 30747</strain>
    </source>
</reference>
<keyword evidence="2" id="KW-1185">Reference proteome</keyword>
<accession>A0A9X3RBI1</accession>